<dbReference type="AlphaFoldDB" id="A0A1G2NDT8"/>
<keyword evidence="1" id="KW-1133">Transmembrane helix</keyword>
<dbReference type="Pfam" id="PF14584">
    <property type="entry name" value="DUF4446"/>
    <property type="match status" value="1"/>
</dbReference>
<feature type="transmembrane region" description="Helical" evidence="1">
    <location>
        <begin position="7"/>
        <end position="24"/>
    </location>
</feature>
<accession>A0A1G2NDT8</accession>
<comment type="caution">
    <text evidence="2">The sequence shown here is derived from an EMBL/GenBank/DDBJ whole genome shotgun (WGS) entry which is preliminary data.</text>
</comment>
<keyword evidence="1" id="KW-0472">Membrane</keyword>
<dbReference type="EMBL" id="MHRX01000014">
    <property type="protein sequence ID" value="OHA34203.1"/>
    <property type="molecule type" value="Genomic_DNA"/>
</dbReference>
<evidence type="ECO:0000256" key="1">
    <source>
        <dbReference type="SAM" id="Phobius"/>
    </source>
</evidence>
<protein>
    <recommendedName>
        <fullName evidence="4">DUF4446 domain-containing protein</fullName>
    </recommendedName>
</protein>
<proteinExistence type="predicted"/>
<evidence type="ECO:0000313" key="3">
    <source>
        <dbReference type="Proteomes" id="UP000176221"/>
    </source>
</evidence>
<sequence length="156" mass="17465">MEIPFDVLSYVLAITIIVLIVWIIRLEIRIARLLSGKDGKSLESVISSINAGWIESRGFQNEMEKYLTGVEKRLSKSLRTCETVHFNAFRGNGESGNQSFATAYVNEIGDGVIISSLYARERTSIFSKPIKRWVSDTPLSPEEKEVLAKAKLAVQN</sequence>
<organism evidence="2 3">
    <name type="scientific">Candidatus Taylorbacteria bacterium RIFCSPLOWO2_01_FULL_45_15b</name>
    <dbReference type="NCBI Taxonomy" id="1802319"/>
    <lineage>
        <taxon>Bacteria</taxon>
        <taxon>Candidatus Tayloriibacteriota</taxon>
    </lineage>
</organism>
<gene>
    <name evidence="2" type="ORF">A2928_04775</name>
</gene>
<dbReference type="InterPro" id="IPR027981">
    <property type="entry name" value="DUF4446"/>
</dbReference>
<evidence type="ECO:0000313" key="2">
    <source>
        <dbReference type="EMBL" id="OHA34203.1"/>
    </source>
</evidence>
<dbReference type="STRING" id="1802319.A2928_04775"/>
<reference evidence="2 3" key="1">
    <citation type="journal article" date="2016" name="Nat. Commun.">
        <title>Thousands of microbial genomes shed light on interconnected biogeochemical processes in an aquifer system.</title>
        <authorList>
            <person name="Anantharaman K."/>
            <person name="Brown C.T."/>
            <person name="Hug L.A."/>
            <person name="Sharon I."/>
            <person name="Castelle C.J."/>
            <person name="Probst A.J."/>
            <person name="Thomas B.C."/>
            <person name="Singh A."/>
            <person name="Wilkins M.J."/>
            <person name="Karaoz U."/>
            <person name="Brodie E.L."/>
            <person name="Williams K.H."/>
            <person name="Hubbard S.S."/>
            <person name="Banfield J.F."/>
        </authorList>
    </citation>
    <scope>NUCLEOTIDE SEQUENCE [LARGE SCALE GENOMIC DNA]</scope>
</reference>
<dbReference type="Proteomes" id="UP000176221">
    <property type="component" value="Unassembled WGS sequence"/>
</dbReference>
<name>A0A1G2NDT8_9BACT</name>
<evidence type="ECO:0008006" key="4">
    <source>
        <dbReference type="Google" id="ProtNLM"/>
    </source>
</evidence>
<keyword evidence="1" id="KW-0812">Transmembrane</keyword>